<organism evidence="2">
    <name type="scientific">Notodromas monacha</name>
    <dbReference type="NCBI Taxonomy" id="399045"/>
    <lineage>
        <taxon>Eukaryota</taxon>
        <taxon>Metazoa</taxon>
        <taxon>Ecdysozoa</taxon>
        <taxon>Arthropoda</taxon>
        <taxon>Crustacea</taxon>
        <taxon>Oligostraca</taxon>
        <taxon>Ostracoda</taxon>
        <taxon>Podocopa</taxon>
        <taxon>Podocopida</taxon>
        <taxon>Cypridocopina</taxon>
        <taxon>Cypridoidea</taxon>
        <taxon>Cyprididae</taxon>
        <taxon>Notodromas</taxon>
    </lineage>
</organism>
<evidence type="ECO:0000256" key="1">
    <source>
        <dbReference type="ARBA" id="ARBA00006545"/>
    </source>
</evidence>
<comment type="similarity">
    <text evidence="1">Belongs to the VPS13 family.</text>
</comment>
<evidence type="ECO:0000313" key="3">
    <source>
        <dbReference type="Proteomes" id="UP000678499"/>
    </source>
</evidence>
<dbReference type="EMBL" id="CAJPEX010009685">
    <property type="protein sequence ID" value="CAG0924924.1"/>
    <property type="molecule type" value="Genomic_DNA"/>
</dbReference>
<dbReference type="PANTHER" id="PTHR16166">
    <property type="entry name" value="VACUOLAR PROTEIN SORTING-ASSOCIATED PROTEIN VPS13"/>
    <property type="match status" value="1"/>
</dbReference>
<evidence type="ECO:0000313" key="2">
    <source>
        <dbReference type="EMBL" id="CAD7284772.1"/>
    </source>
</evidence>
<sequence length="120" mass="13131">MAGFGAGGATGIRSEIVDLFLQSIGVTLTDVDDVVFRLNYFERQNRLMAKKRLIAEVSTHYTAQGLRQLYVLVLGLDVIGNPFGLAMGIGQGAKDLFYEPIQGAVQVNILSCTCWCLAWM</sequence>
<keyword evidence="3" id="KW-1185">Reference proteome</keyword>
<protein>
    <submittedName>
        <fullName evidence="2">Uncharacterized protein</fullName>
    </submittedName>
</protein>
<dbReference type="EMBL" id="OA891722">
    <property type="protein sequence ID" value="CAD7284772.1"/>
    <property type="molecule type" value="Genomic_DNA"/>
</dbReference>
<dbReference type="Proteomes" id="UP000678499">
    <property type="component" value="Unassembled WGS sequence"/>
</dbReference>
<dbReference type="OrthoDB" id="6377834at2759"/>
<dbReference type="InterPro" id="IPR026847">
    <property type="entry name" value="VPS13"/>
</dbReference>
<accession>A0A7R9C112</accession>
<dbReference type="AlphaFoldDB" id="A0A7R9C112"/>
<dbReference type="GO" id="GO:0045053">
    <property type="term" value="P:protein retention in Golgi apparatus"/>
    <property type="evidence" value="ECO:0007669"/>
    <property type="project" value="TreeGrafter"/>
</dbReference>
<name>A0A7R9C112_9CRUS</name>
<dbReference type="GO" id="GO:0006623">
    <property type="term" value="P:protein targeting to vacuole"/>
    <property type="evidence" value="ECO:0007669"/>
    <property type="project" value="TreeGrafter"/>
</dbReference>
<dbReference type="PANTHER" id="PTHR16166:SF93">
    <property type="entry name" value="INTERMEMBRANE LIPID TRANSFER PROTEIN VPS13"/>
    <property type="match status" value="1"/>
</dbReference>
<proteinExistence type="inferred from homology"/>
<gene>
    <name evidence="2" type="ORF">NMOB1V02_LOCUS12376</name>
</gene>
<reference evidence="2" key="1">
    <citation type="submission" date="2020-11" db="EMBL/GenBank/DDBJ databases">
        <authorList>
            <person name="Tran Van P."/>
        </authorList>
    </citation>
    <scope>NUCLEOTIDE SEQUENCE</scope>
</reference>